<keyword evidence="1" id="KW-0472">Membrane</keyword>
<dbReference type="Proteomes" id="UP001245370">
    <property type="component" value="Unassembled WGS sequence"/>
</dbReference>
<feature type="domain" description="DUF1254" evidence="2">
    <location>
        <begin position="102"/>
        <end position="212"/>
    </location>
</feature>
<dbReference type="InterPro" id="IPR010679">
    <property type="entry name" value="DUF1254"/>
</dbReference>
<evidence type="ECO:0000313" key="5">
    <source>
        <dbReference type="Proteomes" id="UP001144397"/>
    </source>
</evidence>
<gene>
    <name evidence="4" type="ORF">GGQ86_004910</name>
    <name evidence="3" type="ORF">XFLAVUS301_50570</name>
</gene>
<protein>
    <submittedName>
        <fullName evidence="3">DUF1254 domain-containing protein</fullName>
    </submittedName>
    <submittedName>
        <fullName evidence="4">Membrane protein</fullName>
    </submittedName>
</protein>
<sequence>MTTLDDLRGEASEVAARGGRLAGRLWSRFFARLPRPHVARPRFVRPRLGTPGQLLLFIAFSVVLGAIAHIVSILAMPALAERNAYARLSELMDSNVLTLLPDPTPLEQTLPMTDPAFISAICLYDLSGAPLKVRVPATADYTSVSFYTSEALAFYALSDQAAGKVIELDLMTSKQKAALPEDEEITAADRLVIESPSREGIVAVRAFVRERGMRELVRRQLEAATCTPSN</sequence>
<name>A0A9W6FPT6_XANFL</name>
<evidence type="ECO:0000313" key="3">
    <source>
        <dbReference type="EMBL" id="GLI25383.1"/>
    </source>
</evidence>
<reference evidence="3" key="1">
    <citation type="submission" date="2022-12" db="EMBL/GenBank/DDBJ databases">
        <title>Reference genome sequencing for broad-spectrum identification of bacterial and archaeal isolates by mass spectrometry.</title>
        <authorList>
            <person name="Sekiguchi Y."/>
            <person name="Tourlousse D.M."/>
        </authorList>
    </citation>
    <scope>NUCLEOTIDE SEQUENCE</scope>
    <source>
        <strain evidence="3">301</strain>
    </source>
</reference>
<accession>A0A9W6FPT6</accession>
<reference evidence="4 6" key="2">
    <citation type="submission" date="2023-07" db="EMBL/GenBank/DDBJ databases">
        <title>Genomic Encyclopedia of Type Strains, Phase IV (KMG-IV): sequencing the most valuable type-strain genomes for metagenomic binning, comparative biology and taxonomic classification.</title>
        <authorList>
            <person name="Goeker M."/>
        </authorList>
    </citation>
    <scope>NUCLEOTIDE SEQUENCE [LARGE SCALE GENOMIC DNA]</scope>
    <source>
        <strain evidence="4 6">DSM 338</strain>
    </source>
</reference>
<evidence type="ECO:0000313" key="4">
    <source>
        <dbReference type="EMBL" id="MDR6336409.1"/>
    </source>
</evidence>
<keyword evidence="6" id="KW-1185">Reference proteome</keyword>
<keyword evidence="1" id="KW-0812">Transmembrane</keyword>
<evidence type="ECO:0000313" key="6">
    <source>
        <dbReference type="Proteomes" id="UP001245370"/>
    </source>
</evidence>
<feature type="transmembrane region" description="Helical" evidence="1">
    <location>
        <begin position="54"/>
        <end position="79"/>
    </location>
</feature>
<evidence type="ECO:0000259" key="2">
    <source>
        <dbReference type="Pfam" id="PF06863"/>
    </source>
</evidence>
<comment type="caution">
    <text evidence="3">The sequence shown here is derived from an EMBL/GenBank/DDBJ whole genome shotgun (WGS) entry which is preliminary data.</text>
</comment>
<dbReference type="Proteomes" id="UP001144397">
    <property type="component" value="Unassembled WGS sequence"/>
</dbReference>
<proteinExistence type="predicted"/>
<dbReference type="EMBL" id="BSDO01000015">
    <property type="protein sequence ID" value="GLI25383.1"/>
    <property type="molecule type" value="Genomic_DNA"/>
</dbReference>
<dbReference type="EMBL" id="JAVDPY010000012">
    <property type="protein sequence ID" value="MDR6336409.1"/>
    <property type="molecule type" value="Genomic_DNA"/>
</dbReference>
<keyword evidence="1" id="KW-1133">Transmembrane helix</keyword>
<evidence type="ECO:0000256" key="1">
    <source>
        <dbReference type="SAM" id="Phobius"/>
    </source>
</evidence>
<organism evidence="3 5">
    <name type="scientific">Xanthobacter flavus</name>
    <dbReference type="NCBI Taxonomy" id="281"/>
    <lineage>
        <taxon>Bacteria</taxon>
        <taxon>Pseudomonadati</taxon>
        <taxon>Pseudomonadota</taxon>
        <taxon>Alphaproteobacteria</taxon>
        <taxon>Hyphomicrobiales</taxon>
        <taxon>Xanthobacteraceae</taxon>
        <taxon>Xanthobacter</taxon>
    </lineage>
</organism>
<dbReference type="Pfam" id="PF06863">
    <property type="entry name" value="DUF1254"/>
    <property type="match status" value="1"/>
</dbReference>
<dbReference type="AlphaFoldDB" id="A0A9W6FPT6"/>